<sequence length="130" mass="14449">MTSAPDMFLTFVLHIVSRAFIYGGNTAFIANSFPAEHLGRLIGLSYLVAGLVGLLQYPLIGWIKTAGSPFYVYIFVLVLSVMTFVHPTYIDYHCRDVSNKDGRRPFQGDLEKPVKGHLEVDACCSKETCV</sequence>
<feature type="transmembrane region" description="Helical" evidence="1">
    <location>
        <begin position="70"/>
        <end position="90"/>
    </location>
</feature>
<gene>
    <name evidence="3" type="primary">LOC109479535</name>
</gene>
<organism evidence="2 3">
    <name type="scientific">Branchiostoma belcheri</name>
    <name type="common">Amphioxus</name>
    <dbReference type="NCBI Taxonomy" id="7741"/>
    <lineage>
        <taxon>Eukaryota</taxon>
        <taxon>Metazoa</taxon>
        <taxon>Chordata</taxon>
        <taxon>Cephalochordata</taxon>
        <taxon>Leptocardii</taxon>
        <taxon>Amphioxiformes</taxon>
        <taxon>Branchiostomatidae</taxon>
        <taxon>Branchiostoma</taxon>
    </lineage>
</organism>
<dbReference type="RefSeq" id="XP_019637076.1">
    <property type="nucleotide sequence ID" value="XM_019781517.1"/>
</dbReference>
<dbReference type="GeneID" id="109479535"/>
<dbReference type="SUPFAM" id="SSF103473">
    <property type="entry name" value="MFS general substrate transporter"/>
    <property type="match status" value="1"/>
</dbReference>
<evidence type="ECO:0000313" key="2">
    <source>
        <dbReference type="Proteomes" id="UP000515135"/>
    </source>
</evidence>
<keyword evidence="1" id="KW-0812">Transmembrane</keyword>
<keyword evidence="1" id="KW-0472">Membrane</keyword>
<name>A0A6P5A5M3_BRABE</name>
<dbReference type="InterPro" id="IPR027197">
    <property type="entry name" value="SLC43A3"/>
</dbReference>
<dbReference type="AlphaFoldDB" id="A0A6P5A5M3"/>
<protein>
    <submittedName>
        <fullName evidence="3">Solute carrier family 43 member 3-like</fullName>
    </submittedName>
</protein>
<dbReference type="OrthoDB" id="330047at2759"/>
<accession>A0A6P5A5M3</accession>
<dbReference type="PANTHER" id="PTHR20765">
    <property type="entry name" value="SOLUTE CARRIER FAMILY 43 MEMBER 3-RELATED"/>
    <property type="match status" value="1"/>
</dbReference>
<proteinExistence type="predicted"/>
<dbReference type="KEGG" id="bbel:109479535"/>
<dbReference type="PANTHER" id="PTHR20765:SF1">
    <property type="entry name" value="EQUILIBRATIVE NUCLEOBASE TRANSPORTER 1"/>
    <property type="match status" value="1"/>
</dbReference>
<keyword evidence="2" id="KW-1185">Reference proteome</keyword>
<feature type="transmembrane region" description="Helical" evidence="1">
    <location>
        <begin position="43"/>
        <end position="63"/>
    </location>
</feature>
<keyword evidence="1" id="KW-1133">Transmembrane helix</keyword>
<reference evidence="3" key="1">
    <citation type="submission" date="2025-08" db="UniProtKB">
        <authorList>
            <consortium name="RefSeq"/>
        </authorList>
    </citation>
    <scope>IDENTIFICATION</scope>
    <source>
        <tissue evidence="3">Gonad</tissue>
    </source>
</reference>
<evidence type="ECO:0000256" key="1">
    <source>
        <dbReference type="SAM" id="Phobius"/>
    </source>
</evidence>
<dbReference type="Gene3D" id="1.20.1250.20">
    <property type="entry name" value="MFS general substrate transporter like domains"/>
    <property type="match status" value="1"/>
</dbReference>
<dbReference type="Proteomes" id="UP000515135">
    <property type="component" value="Unplaced"/>
</dbReference>
<evidence type="ECO:0000313" key="3">
    <source>
        <dbReference type="RefSeq" id="XP_019637076.1"/>
    </source>
</evidence>
<dbReference type="InterPro" id="IPR036259">
    <property type="entry name" value="MFS_trans_sf"/>
</dbReference>